<dbReference type="Gene3D" id="4.10.60.10">
    <property type="entry name" value="Zinc finger, CCHC-type"/>
    <property type="match status" value="1"/>
</dbReference>
<feature type="region of interest" description="Disordered" evidence="3">
    <location>
        <begin position="726"/>
        <end position="779"/>
    </location>
</feature>
<evidence type="ECO:0000256" key="1">
    <source>
        <dbReference type="PROSITE-ProRule" id="PRU00047"/>
    </source>
</evidence>
<dbReference type="SUPFAM" id="SSF57756">
    <property type="entry name" value="Retrovirus zinc finger-like domains"/>
    <property type="match status" value="1"/>
</dbReference>
<dbReference type="Proteomes" id="UP000694872">
    <property type="component" value="Unplaced"/>
</dbReference>
<feature type="compositionally biased region" description="Polar residues" evidence="3">
    <location>
        <begin position="769"/>
        <end position="779"/>
    </location>
</feature>
<keyword evidence="1" id="KW-0479">Metal-binding</keyword>
<evidence type="ECO:0000256" key="3">
    <source>
        <dbReference type="SAM" id="MobiDB-lite"/>
    </source>
</evidence>
<feature type="compositionally biased region" description="Basic and acidic residues" evidence="3">
    <location>
        <begin position="398"/>
        <end position="407"/>
    </location>
</feature>
<dbReference type="GeneID" id="106116885"/>
<keyword evidence="1" id="KW-0863">Zinc-finger</keyword>
<protein>
    <submittedName>
        <fullName evidence="5">Uncharacterized protein LOC106116885</fullName>
    </submittedName>
</protein>
<feature type="domain" description="CCHC-type" evidence="4">
    <location>
        <begin position="671"/>
        <end position="685"/>
    </location>
</feature>
<feature type="region of interest" description="Disordered" evidence="3">
    <location>
        <begin position="164"/>
        <end position="191"/>
    </location>
</feature>
<dbReference type="InterPro" id="IPR036875">
    <property type="entry name" value="Znf_CCHC_sf"/>
</dbReference>
<evidence type="ECO:0000256" key="2">
    <source>
        <dbReference type="SAM" id="Coils"/>
    </source>
</evidence>
<dbReference type="AlphaFoldDB" id="A0AAJ7E7W6"/>
<feature type="coiled-coil region" evidence="2">
    <location>
        <begin position="278"/>
        <end position="331"/>
    </location>
</feature>
<keyword evidence="1" id="KW-0862">Zinc</keyword>
<dbReference type="PROSITE" id="PS50158">
    <property type="entry name" value="ZF_CCHC"/>
    <property type="match status" value="2"/>
</dbReference>
<proteinExistence type="predicted"/>
<evidence type="ECO:0000313" key="5">
    <source>
        <dbReference type="RefSeq" id="XP_013166398.1"/>
    </source>
</evidence>
<dbReference type="SMART" id="SM00343">
    <property type="entry name" value="ZnF_C2HC"/>
    <property type="match status" value="2"/>
</dbReference>
<dbReference type="RefSeq" id="XP_013166398.1">
    <property type="nucleotide sequence ID" value="XM_013310944.1"/>
</dbReference>
<dbReference type="InterPro" id="IPR001878">
    <property type="entry name" value="Znf_CCHC"/>
</dbReference>
<dbReference type="GO" id="GO:0003676">
    <property type="term" value="F:nucleic acid binding"/>
    <property type="evidence" value="ECO:0007669"/>
    <property type="project" value="InterPro"/>
</dbReference>
<dbReference type="KEGG" id="pxu:106116885"/>
<feature type="region of interest" description="Disordered" evidence="3">
    <location>
        <begin position="393"/>
        <end position="502"/>
    </location>
</feature>
<dbReference type="GO" id="GO:0008270">
    <property type="term" value="F:zinc ion binding"/>
    <property type="evidence" value="ECO:0007669"/>
    <property type="project" value="UniProtKB-KW"/>
</dbReference>
<reference evidence="5" key="1">
    <citation type="submission" date="2025-08" db="UniProtKB">
        <authorList>
            <consortium name="RefSeq"/>
        </authorList>
    </citation>
    <scope>IDENTIFICATION</scope>
</reference>
<gene>
    <name evidence="5" type="primary">LOC106116885</name>
</gene>
<keyword evidence="2" id="KW-0175">Coiled coil</keyword>
<sequence>MCGSTITCRGLRSVYGGLHGSRRGRVGQPGHPVGRKVEDVQQHAKLLRTSVGGWQPARLRLFVGDLTLLRKGGFRCPTTPDQPSMMASFKTNLPQEGTTSSAGGESLPEATLASGCPSYSGGGKNCFDCTTTLALDTVTDARDVEVTGSGVDEEMELDTELMLSEDSTSMSETSRRASPMPRKRRGRPPTTGHYVGLAKAKLALVEAEREEERRRAEAEVVAASRAARARAQAHRMPELVSEDEEFQAAGSLSQMIEENVEVIRKVATTSKNLKGGYVRALKDAAEEISKMARALQGRCSTEETKGLQADNARLRAEVAQLRQEVTEMKAHLLTPNVRTEDAAGIRQPEPQRHRQSDNEELVRTILCQVGTMINARFEALQDRLLPEKRLRPPLAADSRPELTDHSAPEAPKVSGKVMGKTSGKAPKKVPGKPAKEKTTEPQAPPQPRVVAVEPEDQQPKEMPWSTVVKKGLRKKKDRPRVFTNTDRGKAPRAPPDSSPKTAAVVVTITPEAIAKGLTYDAVIAEAKAKIKLQDVGITTGVRFRVCATGARRFEVLGTENGPQADALAGRLTQIFDGDSVRITRPAKTIEIKISGLDDSSTIDEVLAAVAEAGGCAKDSLKSSGVVRDRYGVGHAWVECAVPTAKRVAAAGRLTISWVTANVTLLEPRPLRCYRCLQKGHVRAQCNAEVDRSKLCFRCGVEGHKFKGCLAKPHCTICAAAQKPAEHKLGGRGCSAPAPKVTRGKKTLPQPAQHQAPGEVAMETDEDGNRNGSTSTASQS</sequence>
<feature type="domain" description="CCHC-type" evidence="4">
    <location>
        <begin position="695"/>
        <end position="708"/>
    </location>
</feature>
<accession>A0AAJ7E7W6</accession>
<name>A0AAJ7E7W6_PAPXU</name>
<organism evidence="5">
    <name type="scientific">Papilio xuthus</name>
    <name type="common">Asian swallowtail butterfly</name>
    <dbReference type="NCBI Taxonomy" id="66420"/>
    <lineage>
        <taxon>Eukaryota</taxon>
        <taxon>Metazoa</taxon>
        <taxon>Ecdysozoa</taxon>
        <taxon>Arthropoda</taxon>
        <taxon>Hexapoda</taxon>
        <taxon>Insecta</taxon>
        <taxon>Pterygota</taxon>
        <taxon>Neoptera</taxon>
        <taxon>Endopterygota</taxon>
        <taxon>Lepidoptera</taxon>
        <taxon>Glossata</taxon>
        <taxon>Ditrysia</taxon>
        <taxon>Papilionoidea</taxon>
        <taxon>Papilionidae</taxon>
        <taxon>Papilioninae</taxon>
        <taxon>Papilio</taxon>
    </lineage>
</organism>
<evidence type="ECO:0000259" key="4">
    <source>
        <dbReference type="PROSITE" id="PS50158"/>
    </source>
</evidence>